<keyword evidence="1" id="KW-0472">Membrane</keyword>
<evidence type="ECO:0000313" key="3">
    <source>
        <dbReference type="Proteomes" id="UP001151760"/>
    </source>
</evidence>
<gene>
    <name evidence="2" type="ORF">Tco_0654485</name>
</gene>
<evidence type="ECO:0000313" key="2">
    <source>
        <dbReference type="EMBL" id="GJS59701.1"/>
    </source>
</evidence>
<keyword evidence="1" id="KW-0812">Transmembrane</keyword>
<reference evidence="2" key="2">
    <citation type="submission" date="2022-01" db="EMBL/GenBank/DDBJ databases">
        <authorList>
            <person name="Yamashiro T."/>
            <person name="Shiraishi A."/>
            <person name="Satake H."/>
            <person name="Nakayama K."/>
        </authorList>
    </citation>
    <scope>NUCLEOTIDE SEQUENCE</scope>
</reference>
<accession>A0ABQ4X4A9</accession>
<keyword evidence="1" id="KW-1133">Transmembrane helix</keyword>
<protein>
    <submittedName>
        <fullName evidence="2">Uncharacterized protein</fullName>
    </submittedName>
</protein>
<organism evidence="2 3">
    <name type="scientific">Tanacetum coccineum</name>
    <dbReference type="NCBI Taxonomy" id="301880"/>
    <lineage>
        <taxon>Eukaryota</taxon>
        <taxon>Viridiplantae</taxon>
        <taxon>Streptophyta</taxon>
        <taxon>Embryophyta</taxon>
        <taxon>Tracheophyta</taxon>
        <taxon>Spermatophyta</taxon>
        <taxon>Magnoliopsida</taxon>
        <taxon>eudicotyledons</taxon>
        <taxon>Gunneridae</taxon>
        <taxon>Pentapetalae</taxon>
        <taxon>asterids</taxon>
        <taxon>campanulids</taxon>
        <taxon>Asterales</taxon>
        <taxon>Asteraceae</taxon>
        <taxon>Asteroideae</taxon>
        <taxon>Anthemideae</taxon>
        <taxon>Anthemidinae</taxon>
        <taxon>Tanacetum</taxon>
    </lineage>
</organism>
<evidence type="ECO:0000256" key="1">
    <source>
        <dbReference type="SAM" id="Phobius"/>
    </source>
</evidence>
<dbReference type="EMBL" id="BQNB010009167">
    <property type="protein sequence ID" value="GJS59701.1"/>
    <property type="molecule type" value="Genomic_DNA"/>
</dbReference>
<name>A0ABQ4X4A9_9ASTR</name>
<sequence>MYDCGDSRVACDVVIMNGDKKCGDDAVRRRGGWCGGGSREKGAGEMAALGDVLIVGVMFFSVAGVVQRRMPMVAGNDEGDGDRI</sequence>
<keyword evidence="3" id="KW-1185">Reference proteome</keyword>
<dbReference type="Proteomes" id="UP001151760">
    <property type="component" value="Unassembled WGS sequence"/>
</dbReference>
<feature type="transmembrane region" description="Helical" evidence="1">
    <location>
        <begin position="46"/>
        <end position="66"/>
    </location>
</feature>
<proteinExistence type="predicted"/>
<comment type="caution">
    <text evidence="2">The sequence shown here is derived from an EMBL/GenBank/DDBJ whole genome shotgun (WGS) entry which is preliminary data.</text>
</comment>
<reference evidence="2" key="1">
    <citation type="journal article" date="2022" name="Int. J. Mol. Sci.">
        <title>Draft Genome of Tanacetum Coccineum: Genomic Comparison of Closely Related Tanacetum-Family Plants.</title>
        <authorList>
            <person name="Yamashiro T."/>
            <person name="Shiraishi A."/>
            <person name="Nakayama K."/>
            <person name="Satake H."/>
        </authorList>
    </citation>
    <scope>NUCLEOTIDE SEQUENCE</scope>
</reference>